<proteinExistence type="predicted"/>
<protein>
    <submittedName>
        <fullName evidence="1">Uncharacterized protein</fullName>
    </submittedName>
</protein>
<keyword evidence="2" id="KW-1185">Reference proteome</keyword>
<dbReference type="EMBL" id="JAKUCV010006573">
    <property type="protein sequence ID" value="KAJ4826836.1"/>
    <property type="molecule type" value="Genomic_DNA"/>
</dbReference>
<name>A0A9Q0FAJ8_9ROSI</name>
<evidence type="ECO:0000313" key="2">
    <source>
        <dbReference type="Proteomes" id="UP001141552"/>
    </source>
</evidence>
<dbReference type="AlphaFoldDB" id="A0A9Q0FAJ8"/>
<dbReference type="OrthoDB" id="1888697at2759"/>
<comment type="caution">
    <text evidence="1">The sequence shown here is derived from an EMBL/GenBank/DDBJ whole genome shotgun (WGS) entry which is preliminary data.</text>
</comment>
<evidence type="ECO:0000313" key="1">
    <source>
        <dbReference type="EMBL" id="KAJ4826836.1"/>
    </source>
</evidence>
<sequence>MVTAIAEIPPTPEDGELWLPSDVFLEIESTNSNPETDNNECNNLAETKIPIDHGTFPLRRKGSISQDMCGPVDTKSTAIASPPHQGFKHRRAVSEGTGVFLPRNEGTGVFFPSNLMRPPCVKECSGGRRAVGTGVFINYQYMEQKYKKGEKNGCASKKKKRFAKKETQNKKSDEYDQFLADLYLPPEWIESTI</sequence>
<dbReference type="Proteomes" id="UP001141552">
    <property type="component" value="Unassembled WGS sequence"/>
</dbReference>
<reference evidence="1" key="2">
    <citation type="journal article" date="2023" name="Plants (Basel)">
        <title>Annotation of the Turnera subulata (Passifloraceae) Draft Genome Reveals the S-Locus Evolved after the Divergence of Turneroideae from Passifloroideae in a Stepwise Manner.</title>
        <authorList>
            <person name="Henning P.M."/>
            <person name="Roalson E.H."/>
            <person name="Mir W."/>
            <person name="McCubbin A.G."/>
            <person name="Shore J.S."/>
        </authorList>
    </citation>
    <scope>NUCLEOTIDE SEQUENCE</scope>
    <source>
        <strain evidence="1">F60SS</strain>
    </source>
</reference>
<gene>
    <name evidence="1" type="ORF">Tsubulata_023656</name>
</gene>
<accession>A0A9Q0FAJ8</accession>
<organism evidence="1 2">
    <name type="scientific">Turnera subulata</name>
    <dbReference type="NCBI Taxonomy" id="218843"/>
    <lineage>
        <taxon>Eukaryota</taxon>
        <taxon>Viridiplantae</taxon>
        <taxon>Streptophyta</taxon>
        <taxon>Embryophyta</taxon>
        <taxon>Tracheophyta</taxon>
        <taxon>Spermatophyta</taxon>
        <taxon>Magnoliopsida</taxon>
        <taxon>eudicotyledons</taxon>
        <taxon>Gunneridae</taxon>
        <taxon>Pentapetalae</taxon>
        <taxon>rosids</taxon>
        <taxon>fabids</taxon>
        <taxon>Malpighiales</taxon>
        <taxon>Passifloraceae</taxon>
        <taxon>Turnera</taxon>
    </lineage>
</organism>
<reference evidence="1" key="1">
    <citation type="submission" date="2022-02" db="EMBL/GenBank/DDBJ databases">
        <authorList>
            <person name="Henning P.M."/>
            <person name="McCubbin A.G."/>
            <person name="Shore J.S."/>
        </authorList>
    </citation>
    <scope>NUCLEOTIDE SEQUENCE</scope>
    <source>
        <strain evidence="1">F60SS</strain>
        <tissue evidence="1">Leaves</tissue>
    </source>
</reference>